<name>A0A0P9CU85_9CHLR</name>
<organism evidence="18 19">
    <name type="scientific">Kouleothrix aurantiaca</name>
    <dbReference type="NCBI Taxonomy" id="186479"/>
    <lineage>
        <taxon>Bacteria</taxon>
        <taxon>Bacillati</taxon>
        <taxon>Chloroflexota</taxon>
        <taxon>Chloroflexia</taxon>
        <taxon>Chloroflexales</taxon>
        <taxon>Roseiflexineae</taxon>
        <taxon>Roseiflexaceae</taxon>
        <taxon>Kouleothrix</taxon>
    </lineage>
</organism>
<reference evidence="18 19" key="1">
    <citation type="submission" date="2015-09" db="EMBL/GenBank/DDBJ databases">
        <title>Draft genome sequence of Kouleothrix aurantiaca JCM 19913.</title>
        <authorList>
            <person name="Hemp J."/>
        </authorList>
    </citation>
    <scope>NUCLEOTIDE SEQUENCE [LARGE SCALE GENOMIC DNA]</scope>
    <source>
        <strain evidence="18 19">COM-B</strain>
    </source>
</reference>
<evidence type="ECO:0000256" key="14">
    <source>
        <dbReference type="ARBA" id="ARBA00032707"/>
    </source>
</evidence>
<evidence type="ECO:0000256" key="17">
    <source>
        <dbReference type="SAM" id="Phobius"/>
    </source>
</evidence>
<feature type="non-terminal residue" evidence="18">
    <location>
        <position position="129"/>
    </location>
</feature>
<sequence length="129" mass="13912">MLPFEYRVAVTLGIVQGLGEFLPISSSAHLILTPWFFGWPDPGLTFDVALHVGTLVAVVAYFWRDLLKLVLAAPRPRTPDGRLAWLLVLGAIPGGLAGVLLDDLAEQAFRNPLLIAGTLSLMGLGLYFA</sequence>
<protein>
    <recommendedName>
        <fullName evidence="4">Undecaprenyl-diphosphatase</fullName>
        <ecNumber evidence="3">3.6.1.27</ecNumber>
    </recommendedName>
    <alternativeName>
        <fullName evidence="15">Bacitracin resistance protein</fullName>
    </alternativeName>
    <alternativeName>
        <fullName evidence="14">Undecaprenyl pyrophosphate phosphatase</fullName>
    </alternativeName>
</protein>
<evidence type="ECO:0000256" key="10">
    <source>
        <dbReference type="ARBA" id="ARBA00022989"/>
    </source>
</evidence>
<evidence type="ECO:0000313" key="18">
    <source>
        <dbReference type="EMBL" id="KPV49214.1"/>
    </source>
</evidence>
<dbReference type="Proteomes" id="UP000050509">
    <property type="component" value="Unassembled WGS sequence"/>
</dbReference>
<evidence type="ECO:0000256" key="15">
    <source>
        <dbReference type="ARBA" id="ARBA00032932"/>
    </source>
</evidence>
<evidence type="ECO:0000256" key="11">
    <source>
        <dbReference type="ARBA" id="ARBA00023136"/>
    </source>
</evidence>
<comment type="caution">
    <text evidence="18">The sequence shown here is derived from an EMBL/GenBank/DDBJ whole genome shotgun (WGS) entry which is preliminary data.</text>
</comment>
<keyword evidence="5" id="KW-1003">Cell membrane</keyword>
<feature type="transmembrane region" description="Helical" evidence="17">
    <location>
        <begin position="44"/>
        <end position="63"/>
    </location>
</feature>
<dbReference type="PANTHER" id="PTHR30622:SF4">
    <property type="entry name" value="UNDECAPRENYL-DIPHOSPHATASE"/>
    <property type="match status" value="1"/>
</dbReference>
<keyword evidence="9" id="KW-0573">Peptidoglycan synthesis</keyword>
<dbReference type="InterPro" id="IPR003824">
    <property type="entry name" value="UppP"/>
</dbReference>
<accession>A0A0P9CU85</accession>
<keyword evidence="10 17" id="KW-1133">Transmembrane helix</keyword>
<evidence type="ECO:0000256" key="4">
    <source>
        <dbReference type="ARBA" id="ARBA00021581"/>
    </source>
</evidence>
<evidence type="ECO:0000256" key="13">
    <source>
        <dbReference type="ARBA" id="ARBA00023316"/>
    </source>
</evidence>
<evidence type="ECO:0000256" key="2">
    <source>
        <dbReference type="ARBA" id="ARBA00010621"/>
    </source>
</evidence>
<feature type="transmembrane region" description="Helical" evidence="17">
    <location>
        <begin position="108"/>
        <end position="128"/>
    </location>
</feature>
<comment type="subcellular location">
    <subcellularLocation>
        <location evidence="1">Cell membrane</location>
        <topology evidence="1">Multi-pass membrane protein</topology>
    </subcellularLocation>
</comment>
<evidence type="ECO:0000256" key="9">
    <source>
        <dbReference type="ARBA" id="ARBA00022984"/>
    </source>
</evidence>
<evidence type="ECO:0000256" key="1">
    <source>
        <dbReference type="ARBA" id="ARBA00004651"/>
    </source>
</evidence>
<evidence type="ECO:0000256" key="12">
    <source>
        <dbReference type="ARBA" id="ARBA00023251"/>
    </source>
</evidence>
<dbReference type="GO" id="GO:0050380">
    <property type="term" value="F:undecaprenyl-diphosphatase activity"/>
    <property type="evidence" value="ECO:0007669"/>
    <property type="project" value="UniProtKB-EC"/>
</dbReference>
<evidence type="ECO:0000256" key="8">
    <source>
        <dbReference type="ARBA" id="ARBA00022960"/>
    </source>
</evidence>
<evidence type="ECO:0000256" key="3">
    <source>
        <dbReference type="ARBA" id="ARBA00012374"/>
    </source>
</evidence>
<keyword evidence="13" id="KW-0961">Cell wall biogenesis/degradation</keyword>
<dbReference type="PANTHER" id="PTHR30622">
    <property type="entry name" value="UNDECAPRENYL-DIPHOSPHATASE"/>
    <property type="match status" value="1"/>
</dbReference>
<evidence type="ECO:0000256" key="5">
    <source>
        <dbReference type="ARBA" id="ARBA00022475"/>
    </source>
</evidence>
<dbReference type="Pfam" id="PF02673">
    <property type="entry name" value="BacA"/>
    <property type="match status" value="1"/>
</dbReference>
<keyword evidence="8" id="KW-0133">Cell shape</keyword>
<dbReference type="GO" id="GO:0009252">
    <property type="term" value="P:peptidoglycan biosynthetic process"/>
    <property type="evidence" value="ECO:0007669"/>
    <property type="project" value="UniProtKB-KW"/>
</dbReference>
<dbReference type="GO" id="GO:0008360">
    <property type="term" value="P:regulation of cell shape"/>
    <property type="evidence" value="ECO:0007669"/>
    <property type="project" value="UniProtKB-KW"/>
</dbReference>
<keyword evidence="11 17" id="KW-0472">Membrane</keyword>
<dbReference type="PATRIC" id="fig|186479.3.peg.4011"/>
<evidence type="ECO:0000256" key="6">
    <source>
        <dbReference type="ARBA" id="ARBA00022692"/>
    </source>
</evidence>
<keyword evidence="7" id="KW-0378">Hydrolase</keyword>
<keyword evidence="6 17" id="KW-0812">Transmembrane</keyword>
<gene>
    <name evidence="18" type="ORF">SE17_33885</name>
</gene>
<keyword evidence="19" id="KW-1185">Reference proteome</keyword>
<dbReference type="GO" id="GO:0071555">
    <property type="term" value="P:cell wall organization"/>
    <property type="evidence" value="ECO:0007669"/>
    <property type="project" value="UniProtKB-KW"/>
</dbReference>
<evidence type="ECO:0000256" key="7">
    <source>
        <dbReference type="ARBA" id="ARBA00022801"/>
    </source>
</evidence>
<dbReference type="EMBL" id="LJCR01002117">
    <property type="protein sequence ID" value="KPV49214.1"/>
    <property type="molecule type" value="Genomic_DNA"/>
</dbReference>
<proteinExistence type="inferred from homology"/>
<dbReference type="GO" id="GO:0005886">
    <property type="term" value="C:plasma membrane"/>
    <property type="evidence" value="ECO:0007669"/>
    <property type="project" value="UniProtKB-SubCell"/>
</dbReference>
<comment type="catalytic activity">
    <reaction evidence="16">
        <text>di-trans,octa-cis-undecaprenyl diphosphate + H2O = di-trans,octa-cis-undecaprenyl phosphate + phosphate + H(+)</text>
        <dbReference type="Rhea" id="RHEA:28094"/>
        <dbReference type="ChEBI" id="CHEBI:15377"/>
        <dbReference type="ChEBI" id="CHEBI:15378"/>
        <dbReference type="ChEBI" id="CHEBI:43474"/>
        <dbReference type="ChEBI" id="CHEBI:58405"/>
        <dbReference type="ChEBI" id="CHEBI:60392"/>
        <dbReference type="EC" id="3.6.1.27"/>
    </reaction>
</comment>
<dbReference type="EC" id="3.6.1.27" evidence="3"/>
<evidence type="ECO:0000256" key="16">
    <source>
        <dbReference type="ARBA" id="ARBA00047594"/>
    </source>
</evidence>
<comment type="similarity">
    <text evidence="2">Belongs to the UppP family.</text>
</comment>
<dbReference type="GO" id="GO:0046677">
    <property type="term" value="P:response to antibiotic"/>
    <property type="evidence" value="ECO:0007669"/>
    <property type="project" value="UniProtKB-KW"/>
</dbReference>
<keyword evidence="12" id="KW-0046">Antibiotic resistance</keyword>
<dbReference type="AlphaFoldDB" id="A0A0P9CU85"/>
<feature type="transmembrane region" description="Helical" evidence="17">
    <location>
        <begin position="83"/>
        <end position="101"/>
    </location>
</feature>
<evidence type="ECO:0000313" key="19">
    <source>
        <dbReference type="Proteomes" id="UP000050509"/>
    </source>
</evidence>